<name>A0A224Y3W5_9HEMI</name>
<sequence length="76" mass="8522">MTRIRSQELTVTRRWAIIKVVVFFNSLNTVLCTIFSVLMSKPAVASSSINTFVSLRRALARHNNCLSPVDKLSALK</sequence>
<accession>A0A224Y3W5</accession>
<organism evidence="2">
    <name type="scientific">Panstrongylus lignarius</name>
    <dbReference type="NCBI Taxonomy" id="156445"/>
    <lineage>
        <taxon>Eukaryota</taxon>
        <taxon>Metazoa</taxon>
        <taxon>Ecdysozoa</taxon>
        <taxon>Arthropoda</taxon>
        <taxon>Hexapoda</taxon>
        <taxon>Insecta</taxon>
        <taxon>Pterygota</taxon>
        <taxon>Neoptera</taxon>
        <taxon>Paraneoptera</taxon>
        <taxon>Hemiptera</taxon>
        <taxon>Heteroptera</taxon>
        <taxon>Panheteroptera</taxon>
        <taxon>Cimicomorpha</taxon>
        <taxon>Reduviidae</taxon>
        <taxon>Triatominae</taxon>
        <taxon>Panstrongylus</taxon>
    </lineage>
</organism>
<proteinExistence type="predicted"/>
<dbReference type="EMBL" id="GFTR01000644">
    <property type="protein sequence ID" value="JAW15782.1"/>
    <property type="molecule type" value="Transcribed_RNA"/>
</dbReference>
<keyword evidence="1" id="KW-0812">Transmembrane</keyword>
<dbReference type="AlphaFoldDB" id="A0A224Y3W5"/>
<protein>
    <submittedName>
        <fullName evidence="2">Putative secreted protein</fullName>
    </submittedName>
</protein>
<evidence type="ECO:0000313" key="2">
    <source>
        <dbReference type="EMBL" id="JAW15782.1"/>
    </source>
</evidence>
<keyword evidence="1" id="KW-1133">Transmembrane helix</keyword>
<feature type="transmembrane region" description="Helical" evidence="1">
    <location>
        <begin position="20"/>
        <end position="39"/>
    </location>
</feature>
<reference evidence="2" key="1">
    <citation type="journal article" date="2018" name="PLoS Negl. Trop. Dis.">
        <title>An insight into the salivary gland and fat body transcriptome of Panstrongylus lignarius (Hemiptera: Heteroptera), the main vector of Chagas disease in Peru.</title>
        <authorList>
            <person name="Nevoa J.C."/>
            <person name="Mendes M.T."/>
            <person name="da Silva M.V."/>
            <person name="Soares S.C."/>
            <person name="Oliveira C.J.F."/>
            <person name="Ribeiro J.M.C."/>
        </authorList>
    </citation>
    <scope>NUCLEOTIDE SEQUENCE</scope>
</reference>
<evidence type="ECO:0000256" key="1">
    <source>
        <dbReference type="SAM" id="Phobius"/>
    </source>
</evidence>
<keyword evidence="1" id="KW-0472">Membrane</keyword>